<comment type="caution">
    <text evidence="1">The sequence shown here is derived from an EMBL/GenBank/DDBJ whole genome shotgun (WGS) entry which is preliminary data.</text>
</comment>
<dbReference type="EMBL" id="LKAM01000013">
    <property type="protein sequence ID" value="KUM46183.1"/>
    <property type="molecule type" value="Genomic_DNA"/>
</dbReference>
<evidence type="ECO:0000313" key="1">
    <source>
        <dbReference type="EMBL" id="KUM46183.1"/>
    </source>
</evidence>
<name>A0A101LW03_PICGL</name>
<protein>
    <submittedName>
        <fullName evidence="1">Uncharacterized protein</fullName>
    </submittedName>
</protein>
<proteinExistence type="predicted"/>
<keyword evidence="1" id="KW-0496">Mitochondrion</keyword>
<sequence length="87" mass="9598">MTPAMGRYLAKSTPFNGVDVLPAGFGDYKNKRESQMRNRAILLFSLSISTRRWSLPKLASLLHPKRITRVSAATRGCFGCDRLGGSP</sequence>
<accession>A0A101LW03</accession>
<organism evidence="1">
    <name type="scientific">Picea glauca</name>
    <name type="common">White spruce</name>
    <name type="synonym">Pinus glauca</name>
    <dbReference type="NCBI Taxonomy" id="3330"/>
    <lineage>
        <taxon>Eukaryota</taxon>
        <taxon>Viridiplantae</taxon>
        <taxon>Streptophyta</taxon>
        <taxon>Embryophyta</taxon>
        <taxon>Tracheophyta</taxon>
        <taxon>Spermatophyta</taxon>
        <taxon>Pinopsida</taxon>
        <taxon>Pinidae</taxon>
        <taxon>Conifers I</taxon>
        <taxon>Pinales</taxon>
        <taxon>Pinaceae</taxon>
        <taxon>Picea</taxon>
    </lineage>
</organism>
<gene>
    <name evidence="1" type="ORF">ABT39_MTgene1989</name>
</gene>
<reference evidence="1" key="1">
    <citation type="journal article" date="2015" name="Genome Biol. Evol.">
        <title>Organellar Genomes of White Spruce (Picea glauca): Assembly and Annotation.</title>
        <authorList>
            <person name="Jackman S.D."/>
            <person name="Warren R.L."/>
            <person name="Gibb E.A."/>
            <person name="Vandervalk B.P."/>
            <person name="Mohamadi H."/>
            <person name="Chu J."/>
            <person name="Raymond A."/>
            <person name="Pleasance S."/>
            <person name="Coope R."/>
            <person name="Wildung M.R."/>
            <person name="Ritland C.E."/>
            <person name="Bousquet J."/>
            <person name="Jones S.J."/>
            <person name="Bohlmann J."/>
            <person name="Birol I."/>
        </authorList>
    </citation>
    <scope>NUCLEOTIDE SEQUENCE [LARGE SCALE GENOMIC DNA]</scope>
    <source>
        <tissue evidence="1">Flushing bud</tissue>
    </source>
</reference>
<geneLocation type="mitochondrion" evidence="1"/>
<dbReference type="AlphaFoldDB" id="A0A101LW03"/>